<evidence type="ECO:0000313" key="1">
    <source>
        <dbReference type="EMBL" id="OLF07813.1"/>
    </source>
</evidence>
<comment type="caution">
    <text evidence="1">The sequence shown here is derived from an EMBL/GenBank/DDBJ whole genome shotgun (WGS) entry which is preliminary data.</text>
</comment>
<organism evidence="1 2">
    <name type="scientific">Actinophytocola xinjiangensis</name>
    <dbReference type="NCBI Taxonomy" id="485602"/>
    <lineage>
        <taxon>Bacteria</taxon>
        <taxon>Bacillati</taxon>
        <taxon>Actinomycetota</taxon>
        <taxon>Actinomycetes</taxon>
        <taxon>Pseudonocardiales</taxon>
        <taxon>Pseudonocardiaceae</taxon>
    </lineage>
</organism>
<name>A0A7Z0WJ23_9PSEU</name>
<sequence length="167" mass="17688">MSHVVQFWFDDGGDRAVRALRDRLEEAGVSSVRGRPHVAFAAAGSIPRQARDILAADLRVVSIPTLWLATLAASPGGGLMLAAVVDTELLAVHSVVHDALAKRVRAPSAYHFPGSWVPHCPLTPEAADVSAGFAALHPVEPVRARVSQVAVVDTHTGDAQTLLRVND</sequence>
<accession>A0A7Z0WJ23</accession>
<gene>
    <name evidence="1" type="ORF">BLA60_26205</name>
</gene>
<proteinExistence type="predicted"/>
<keyword evidence="2" id="KW-1185">Reference proteome</keyword>
<dbReference type="EMBL" id="MSIF01000014">
    <property type="protein sequence ID" value="OLF07813.1"/>
    <property type="molecule type" value="Genomic_DNA"/>
</dbReference>
<dbReference type="OrthoDB" id="3397424at2"/>
<evidence type="ECO:0008006" key="3">
    <source>
        <dbReference type="Google" id="ProtNLM"/>
    </source>
</evidence>
<evidence type="ECO:0000313" key="2">
    <source>
        <dbReference type="Proteomes" id="UP000185696"/>
    </source>
</evidence>
<dbReference type="AlphaFoldDB" id="A0A7Z0WJ23"/>
<dbReference type="Proteomes" id="UP000185696">
    <property type="component" value="Unassembled WGS sequence"/>
</dbReference>
<dbReference type="RefSeq" id="WP_075135653.1">
    <property type="nucleotide sequence ID" value="NZ_MSIF01000014.1"/>
</dbReference>
<reference evidence="1 2" key="1">
    <citation type="submission" date="2016-12" db="EMBL/GenBank/DDBJ databases">
        <title>The draft genome sequence of Actinophytocola xinjiangensis.</title>
        <authorList>
            <person name="Wang W."/>
            <person name="Yuan L."/>
        </authorList>
    </citation>
    <scope>NUCLEOTIDE SEQUENCE [LARGE SCALE GENOMIC DNA]</scope>
    <source>
        <strain evidence="1 2">CGMCC 4.4663</strain>
    </source>
</reference>
<protein>
    <recommendedName>
        <fullName evidence="3">2'-5' RNA ligase superfamily protein</fullName>
    </recommendedName>
</protein>